<gene>
    <name evidence="2" type="ORF">AGRA3207_003468</name>
</gene>
<dbReference type="RefSeq" id="WP_231335715.1">
    <property type="nucleotide sequence ID" value="NZ_CP059572.1"/>
</dbReference>
<sequence>MQRTPAKAVPSSAGESAARTLYVTAADPEGAVPGTGLCDDLRAEMRRFEGLDGPGDANGAQPWHSGTGRSRDLDDLQRAVRSWAETAEQRHLLLYEEADTGTRQVLARRAALGCAPLALVSGAWLQWLTGPANADSGVALRILALYASDVGVGRPRGSRGDAYLTVLRRLSLSEHAVPAERLANDPRVADAAFHVPAVLLAMSRRPDVFDAEILGADLCLRAAGRPPALGVVRRAVPDADWDALDPGAARHEDGPRDLDRCRAAVAALLAESTADRVLQGFGWAFAALRWWDGALFEELTASCDPAHEMAELLRLRAREGAVYHRDFRLDGRSLSDWLAECRDDPGPLLSALAASRLIKRGRSADSPLVNGLVGERGRMFRVFSPDDLTVIRRWIDALPRPETAGTAGGVPAGTANGASAGTAGGSPRGNGATGAEPLVLRTPHATEDDSGGRAPETLRAAYHRLQTRAGDPALARYAFGYVHGWLARSRHGIGHGDLPLPERWTPDGLRPWLVEQHDEHGLRFEQNTGAPVPSRRELIDSTVQLAPLTLIDGGWLQGFTDYGHASSEVGHFLFETYWDELGNGEPRLNHPLIYREVLAEMGVRLPPTGSEEFARWPGFEDRSFELPVYWLCIGRFPRTFLPEVLGLNLAMELSGVGGTYRQARIALKSHGFSTRFVDIHNTIDNVASGHSAWAADAVDTYMAGLPALEGPGARTAAWERVRTGYRSLNPPSGRRARRAARRARTKGRSHA</sequence>
<name>A0ABX8QVS2_9ACTN</name>
<proteinExistence type="predicted"/>
<feature type="compositionally biased region" description="Low complexity" evidence="1">
    <location>
        <begin position="412"/>
        <end position="421"/>
    </location>
</feature>
<feature type="compositionally biased region" description="Basic residues" evidence="1">
    <location>
        <begin position="734"/>
        <end position="751"/>
    </location>
</feature>
<feature type="region of interest" description="Disordered" evidence="1">
    <location>
        <begin position="727"/>
        <end position="751"/>
    </location>
</feature>
<reference evidence="2" key="1">
    <citation type="submission" date="2020-07" db="EMBL/GenBank/DDBJ databases">
        <authorList>
            <person name="Tarantini F.S."/>
            <person name="Hong K.W."/>
            <person name="Chan K.G."/>
        </authorList>
    </citation>
    <scope>NUCLEOTIDE SEQUENCE</scope>
    <source>
        <strain evidence="2">32-07</strain>
    </source>
</reference>
<evidence type="ECO:0000313" key="2">
    <source>
        <dbReference type="EMBL" id="QXJ22466.1"/>
    </source>
</evidence>
<dbReference type="InterPro" id="IPR016084">
    <property type="entry name" value="Haem_Oase-like_multi-hlx"/>
</dbReference>
<accession>A0ABX8QVS2</accession>
<dbReference type="Gene3D" id="1.20.910.10">
    <property type="entry name" value="Heme oxygenase-like"/>
    <property type="match status" value="1"/>
</dbReference>
<dbReference type="EMBL" id="CP059572">
    <property type="protein sequence ID" value="QXJ22466.1"/>
    <property type="molecule type" value="Genomic_DNA"/>
</dbReference>
<feature type="region of interest" description="Disordered" evidence="1">
    <location>
        <begin position="50"/>
        <end position="71"/>
    </location>
</feature>
<dbReference type="Proteomes" id="UP001049518">
    <property type="component" value="Chromosome"/>
</dbReference>
<keyword evidence="3" id="KW-1185">Reference proteome</keyword>
<evidence type="ECO:0000313" key="3">
    <source>
        <dbReference type="Proteomes" id="UP001049518"/>
    </source>
</evidence>
<feature type="region of interest" description="Disordered" evidence="1">
    <location>
        <begin position="402"/>
        <end position="436"/>
    </location>
</feature>
<dbReference type="SMART" id="SM01236">
    <property type="entry name" value="Haem_oxygenase_2"/>
    <property type="match status" value="1"/>
</dbReference>
<protein>
    <submittedName>
        <fullName evidence="2">Iron-containing redox enzyme family protein</fullName>
    </submittedName>
</protein>
<organism evidence="2 3">
    <name type="scientific">Actinomadura graeca</name>
    <dbReference type="NCBI Taxonomy" id="2750812"/>
    <lineage>
        <taxon>Bacteria</taxon>
        <taxon>Bacillati</taxon>
        <taxon>Actinomycetota</taxon>
        <taxon>Actinomycetes</taxon>
        <taxon>Streptosporangiales</taxon>
        <taxon>Thermomonosporaceae</taxon>
        <taxon>Actinomadura</taxon>
    </lineage>
</organism>
<feature type="compositionally biased region" description="Gly residues" evidence="1">
    <location>
        <begin position="422"/>
        <end position="432"/>
    </location>
</feature>
<dbReference type="Pfam" id="PF14518">
    <property type="entry name" value="Haem_oxygenas_2"/>
    <property type="match status" value="1"/>
</dbReference>
<evidence type="ECO:0000256" key="1">
    <source>
        <dbReference type="SAM" id="MobiDB-lite"/>
    </source>
</evidence>